<dbReference type="Gene3D" id="1.20.920.10">
    <property type="entry name" value="Bromodomain-like"/>
    <property type="match status" value="1"/>
</dbReference>
<feature type="region of interest" description="Disordered" evidence="4">
    <location>
        <begin position="769"/>
        <end position="903"/>
    </location>
</feature>
<dbReference type="EMBL" id="JAACNH010000006">
    <property type="protein sequence ID" value="KAG8438813.1"/>
    <property type="molecule type" value="Genomic_DNA"/>
</dbReference>
<evidence type="ECO:0000313" key="7">
    <source>
        <dbReference type="Proteomes" id="UP000812440"/>
    </source>
</evidence>
<dbReference type="CDD" id="cd05509">
    <property type="entry name" value="Bromo_gcn5_like"/>
    <property type="match status" value="1"/>
</dbReference>
<evidence type="ECO:0000256" key="4">
    <source>
        <dbReference type="SAM" id="MobiDB-lite"/>
    </source>
</evidence>
<sequence length="1215" mass="137876">MPPDGALWQLRSSWQVPAIAHFCSLFRAAFSLPDFEIEELEEALHRNDVEFLSVLMACLLQGCYQRRDITSQTFHVYLEDIISYRWEMEEGKSNPLKGTNFHQLDLQTRLEILHRLCDYRLDADDVFDLLKGLDADSLRVEPLGEDSSGNLYWYFYGTRLYKEEPSWERRLHLQEEAAKIEEKPVRKRGRPPKKKKLLEESFISEKIETKSPEVEENTETKVGSPVCSPGGKGSWSLVCQTEQEWREMTESFRDKVPQNERQLYKLLSEEFLPEICTMISQKEIKMQKEKAAMDSRRLCERSGLSMQQVEVEDGEEKQMLLAEQRREQDLLQKEERKRALEERIKSVEDRAQRRKLREERAWLLAQGKQLPPELRHLGPRSPLGTEYRTGDLFSFELDDQYTSMYKVLDAVKAHKDSWPFLEPVDESYAPNYYNIITCPMDLSRVEERLCSGYYLTKEQFVNDVKTIFRNCVKYNGQNSEYTQMADNVERCFKKALLKHLADDEGESDGDYWIEMEEKEKPPKRRSQGRRSKAGGWRKGKEDSERSRQSSESSRASPSMSRPEENEGRFGYPVMASPVGQPYPNHMHYGGMPRQSLHPRDMPSAPLRSSEPGHSYGAFRFPEPNLGDPGQQTRSHRMQDAPDIPEASLHHPSNFRQSCAPHVPPSSQEGVHLYPQPQYPMGYMQQMRPEGRLPHSGQPYPSFRYGPPPAAWNGNGPPRPPHFPASMEPRMGRPPESDYNGRNAFGSSGNSMMDSPEMVAMQRLSSLVCPPASAYPPQLGPASYPPTVAPRTINGPDMSQPPGNEKTSMGAQGENAESPTSGAPSPVLPPPQSHHMNGENHPSTSPQVAPEHQAMPENSTLREKPRFPENGNVDVPPRVDLTLHRRSNTTVDSKGIAEGATDHRHMKVPLDVAPKTEPLISQPPGGVNPSYGPGPRHNPVLRPQGPYTAQLAPQRFSNGHPEAVGSYPRYSQQNTNYPYHQQMQPPYQRPPFYPQDYPRWPGIMQQPPQQRGLYPQPGGPHNMQGMGEMRSLLMSPLLEGESQAVPGENKEKPAEEHVGEGISDRPESPKQFLDLDSHKKQSGNFEFSGHQAWGNSNFRPHPNMVPHPPYASQHHYQRQAYSQPTLHPTRHAGLIQTNGHATLRPGYQQLDPGRGHFQAVMMEQSGNMAPFQNMYHSQGMRFPMQPSGFPKGNSLAQGDLLSKSQSVAQDQTAICD</sequence>
<feature type="compositionally biased region" description="Basic and acidic residues" evidence="4">
    <location>
        <begin position="1047"/>
        <end position="1070"/>
    </location>
</feature>
<dbReference type="PRINTS" id="PR00503">
    <property type="entry name" value="BROMODOMAIN"/>
</dbReference>
<feature type="coiled-coil region" evidence="3">
    <location>
        <begin position="317"/>
        <end position="357"/>
    </location>
</feature>
<proteinExistence type="predicted"/>
<feature type="domain" description="Bromo" evidence="5">
    <location>
        <begin position="412"/>
        <end position="482"/>
    </location>
</feature>
<gene>
    <name evidence="6" type="ORF">GDO86_005125</name>
</gene>
<dbReference type="PROSITE" id="PS50014">
    <property type="entry name" value="BROMODOMAIN_2"/>
    <property type="match status" value="1"/>
</dbReference>
<keyword evidence="3" id="KW-0175">Coiled coil</keyword>
<dbReference type="PANTHER" id="PTHR47092">
    <property type="entry name" value="CAT EYE SYNDROME CRITICAL REGION PROTEIN 2"/>
    <property type="match status" value="1"/>
</dbReference>
<protein>
    <recommendedName>
        <fullName evidence="5">Bromo domain-containing protein</fullName>
    </recommendedName>
</protein>
<evidence type="ECO:0000256" key="3">
    <source>
        <dbReference type="SAM" id="Coils"/>
    </source>
</evidence>
<feature type="compositionally biased region" description="Basic and acidic residues" evidence="4">
    <location>
        <begin position="538"/>
        <end position="548"/>
    </location>
</feature>
<feature type="region of interest" description="Disordered" evidence="4">
    <location>
        <begin position="516"/>
        <end position="668"/>
    </location>
</feature>
<evidence type="ECO:0000313" key="6">
    <source>
        <dbReference type="EMBL" id="KAG8438813.1"/>
    </source>
</evidence>
<dbReference type="InterPro" id="IPR029614">
    <property type="entry name" value="CECR2"/>
</dbReference>
<organism evidence="6 7">
    <name type="scientific">Hymenochirus boettgeri</name>
    <name type="common">Congo dwarf clawed frog</name>
    <dbReference type="NCBI Taxonomy" id="247094"/>
    <lineage>
        <taxon>Eukaryota</taxon>
        <taxon>Metazoa</taxon>
        <taxon>Chordata</taxon>
        <taxon>Craniata</taxon>
        <taxon>Vertebrata</taxon>
        <taxon>Euteleostomi</taxon>
        <taxon>Amphibia</taxon>
        <taxon>Batrachia</taxon>
        <taxon>Anura</taxon>
        <taxon>Pipoidea</taxon>
        <taxon>Pipidae</taxon>
        <taxon>Pipinae</taxon>
        <taxon>Hymenochirus</taxon>
    </lineage>
</organism>
<keyword evidence="7" id="KW-1185">Reference proteome</keyword>
<evidence type="ECO:0000256" key="1">
    <source>
        <dbReference type="ARBA" id="ARBA00023117"/>
    </source>
</evidence>
<dbReference type="AlphaFoldDB" id="A0A8T2J4X5"/>
<feature type="region of interest" description="Disordered" evidence="4">
    <location>
        <begin position="700"/>
        <end position="753"/>
    </location>
</feature>
<dbReference type="InterPro" id="IPR018359">
    <property type="entry name" value="Bromodomain_CS"/>
</dbReference>
<accession>A0A8T2J4X5</accession>
<dbReference type="GO" id="GO:0006338">
    <property type="term" value="P:chromatin remodeling"/>
    <property type="evidence" value="ECO:0007669"/>
    <property type="project" value="InterPro"/>
</dbReference>
<name>A0A8T2J4X5_9PIPI</name>
<dbReference type="InterPro" id="IPR001487">
    <property type="entry name" value="Bromodomain"/>
</dbReference>
<dbReference type="PANTHER" id="PTHR47092:SF1">
    <property type="entry name" value="CHROMATIN REMODELING REGULATOR CECR2"/>
    <property type="match status" value="1"/>
</dbReference>
<feature type="region of interest" description="Disordered" evidence="4">
    <location>
        <begin position="1090"/>
        <end position="1121"/>
    </location>
</feature>
<evidence type="ECO:0000256" key="2">
    <source>
        <dbReference type="PROSITE-ProRule" id="PRU00035"/>
    </source>
</evidence>
<feature type="compositionally biased region" description="Basic residues" evidence="4">
    <location>
        <begin position="521"/>
        <end position="537"/>
    </location>
</feature>
<dbReference type="SUPFAM" id="SSF47370">
    <property type="entry name" value="Bromodomain"/>
    <property type="match status" value="1"/>
</dbReference>
<reference evidence="6" key="1">
    <citation type="thesis" date="2020" institute="ProQuest LLC" country="789 East Eisenhower Parkway, Ann Arbor, MI, USA">
        <title>Comparative Genomics and Chromosome Evolution.</title>
        <authorList>
            <person name="Mudd A.B."/>
        </authorList>
    </citation>
    <scope>NUCLEOTIDE SEQUENCE</scope>
    <source>
        <strain evidence="6">Female2</strain>
        <tissue evidence="6">Blood</tissue>
    </source>
</reference>
<dbReference type="OrthoDB" id="303107at2759"/>
<dbReference type="GO" id="GO:0090537">
    <property type="term" value="C:CERF complex"/>
    <property type="evidence" value="ECO:0007669"/>
    <property type="project" value="InterPro"/>
</dbReference>
<feature type="region of interest" description="Disordered" evidence="4">
    <location>
        <begin position="208"/>
        <end position="228"/>
    </location>
</feature>
<feature type="compositionally biased region" description="Low complexity" evidence="4">
    <location>
        <begin position="976"/>
        <end position="985"/>
    </location>
</feature>
<dbReference type="Pfam" id="PF00439">
    <property type="entry name" value="Bromodomain"/>
    <property type="match status" value="1"/>
</dbReference>
<dbReference type="InterPro" id="IPR036427">
    <property type="entry name" value="Bromodomain-like_sf"/>
</dbReference>
<feature type="compositionally biased region" description="Polar residues" evidence="4">
    <location>
        <begin position="800"/>
        <end position="822"/>
    </location>
</feature>
<dbReference type="SMART" id="SM00297">
    <property type="entry name" value="BROMO"/>
    <property type="match status" value="1"/>
</dbReference>
<feature type="compositionally biased region" description="Low complexity" evidence="4">
    <location>
        <begin position="549"/>
        <end position="560"/>
    </location>
</feature>
<dbReference type="GO" id="GO:0007338">
    <property type="term" value="P:single fertilization"/>
    <property type="evidence" value="ECO:0007669"/>
    <property type="project" value="TreeGrafter"/>
</dbReference>
<feature type="region of interest" description="Disordered" evidence="4">
    <location>
        <begin position="1041"/>
        <end position="1070"/>
    </location>
</feature>
<keyword evidence="1 2" id="KW-0103">Bromodomain</keyword>
<comment type="caution">
    <text evidence="6">The sequence shown here is derived from an EMBL/GenBank/DDBJ whole genome shotgun (WGS) entry which is preliminary data.</text>
</comment>
<evidence type="ECO:0000259" key="5">
    <source>
        <dbReference type="PROSITE" id="PS50014"/>
    </source>
</evidence>
<feature type="region of interest" description="Disordered" evidence="4">
    <location>
        <begin position="956"/>
        <end position="988"/>
    </location>
</feature>
<dbReference type="Proteomes" id="UP000812440">
    <property type="component" value="Chromosome 3"/>
</dbReference>
<dbReference type="PROSITE" id="PS00633">
    <property type="entry name" value="BROMODOMAIN_1"/>
    <property type="match status" value="1"/>
</dbReference>